<dbReference type="InterPro" id="IPR013783">
    <property type="entry name" value="Ig-like_fold"/>
</dbReference>
<dbReference type="EMBL" id="JAVRRA010018158">
    <property type="protein sequence ID" value="KAK5190246.1"/>
    <property type="molecule type" value="Genomic_DNA"/>
</dbReference>
<comment type="caution">
    <text evidence="4">The sequence shown here is derived from an EMBL/GenBank/DDBJ whole genome shotgun (WGS) entry which is preliminary data.</text>
</comment>
<dbReference type="InterPro" id="IPR037256">
    <property type="entry name" value="ASC_dom_sf"/>
</dbReference>
<dbReference type="Proteomes" id="UP001357485">
    <property type="component" value="Unassembled WGS sequence"/>
</dbReference>
<dbReference type="Gene3D" id="2.60.40.10">
    <property type="entry name" value="Immunoglobulins"/>
    <property type="match status" value="1"/>
</dbReference>
<evidence type="ECO:0000313" key="4">
    <source>
        <dbReference type="EMBL" id="KAK5190246.1"/>
    </source>
</evidence>
<dbReference type="SUPFAM" id="SSF81296">
    <property type="entry name" value="E set domains"/>
    <property type="match status" value="1"/>
</dbReference>
<dbReference type="Pfam" id="PF16561">
    <property type="entry name" value="AMPK1_CBM"/>
    <property type="match status" value="1"/>
</dbReference>
<protein>
    <submittedName>
        <fullName evidence="4">Galactose metabolism- protein</fullName>
    </submittedName>
</protein>
<dbReference type="InterPro" id="IPR014756">
    <property type="entry name" value="Ig_E-set"/>
</dbReference>
<accession>A0ABR0LM24</accession>
<feature type="region of interest" description="Disordered" evidence="2">
    <location>
        <begin position="81"/>
        <end position="120"/>
    </location>
</feature>
<dbReference type="SMART" id="SM01010">
    <property type="entry name" value="AMPKBI"/>
    <property type="match status" value="1"/>
</dbReference>
<organism evidence="4 5">
    <name type="scientific">Cryomyces antarcticus</name>
    <dbReference type="NCBI Taxonomy" id="329879"/>
    <lineage>
        <taxon>Eukaryota</taxon>
        <taxon>Fungi</taxon>
        <taxon>Dikarya</taxon>
        <taxon>Ascomycota</taxon>
        <taxon>Pezizomycotina</taxon>
        <taxon>Dothideomycetes</taxon>
        <taxon>Dothideomycetes incertae sedis</taxon>
        <taxon>Cryomyces</taxon>
    </lineage>
</organism>
<feature type="compositionally biased region" description="Low complexity" evidence="2">
    <location>
        <begin position="94"/>
        <end position="111"/>
    </location>
</feature>
<evidence type="ECO:0000256" key="2">
    <source>
        <dbReference type="SAM" id="MobiDB-lite"/>
    </source>
</evidence>
<comment type="similarity">
    <text evidence="1">Belongs to the 5'-AMP-activated protein kinase beta subunit family.</text>
</comment>
<dbReference type="InterPro" id="IPR006828">
    <property type="entry name" value="ASC_dom"/>
</dbReference>
<dbReference type="PANTHER" id="PTHR10343">
    <property type="entry name" value="5'-AMP-ACTIVATED PROTEIN KINASE , BETA SUBUNIT"/>
    <property type="match status" value="1"/>
</dbReference>
<keyword evidence="5" id="KW-1185">Reference proteome</keyword>
<dbReference type="InterPro" id="IPR032640">
    <property type="entry name" value="AMPK1_CBM"/>
</dbReference>
<proteinExistence type="inferred from homology"/>
<evidence type="ECO:0000313" key="5">
    <source>
        <dbReference type="Proteomes" id="UP001357485"/>
    </source>
</evidence>
<reference evidence="4 5" key="1">
    <citation type="submission" date="2023-08" db="EMBL/GenBank/DDBJ databases">
        <title>Black Yeasts Isolated from many extreme environments.</title>
        <authorList>
            <person name="Coleine C."/>
            <person name="Stajich J.E."/>
            <person name="Selbmann L."/>
        </authorList>
    </citation>
    <scope>NUCLEOTIDE SEQUENCE [LARGE SCALE GENOMIC DNA]</scope>
    <source>
        <strain evidence="4 5">CCFEE 536</strain>
    </source>
</reference>
<feature type="non-terminal residue" evidence="4">
    <location>
        <position position="214"/>
    </location>
</feature>
<dbReference type="PANTHER" id="PTHR10343:SF84">
    <property type="entry name" value="5'-AMP-ACTIVATED PROTEIN KINASE SUBUNIT BETA-1"/>
    <property type="match status" value="1"/>
</dbReference>
<evidence type="ECO:0000256" key="1">
    <source>
        <dbReference type="ARBA" id="ARBA00010926"/>
    </source>
</evidence>
<dbReference type="InterPro" id="IPR050827">
    <property type="entry name" value="CRP1_MDG1_kinase"/>
</dbReference>
<dbReference type="Gene3D" id="6.20.250.60">
    <property type="match status" value="1"/>
</dbReference>
<dbReference type="CDD" id="cd02859">
    <property type="entry name" value="E_set_AMPKbeta_like_N"/>
    <property type="match status" value="1"/>
</dbReference>
<evidence type="ECO:0000259" key="3">
    <source>
        <dbReference type="SMART" id="SM01010"/>
    </source>
</evidence>
<dbReference type="Pfam" id="PF04739">
    <property type="entry name" value="AMPKBI"/>
    <property type="match status" value="1"/>
</dbReference>
<dbReference type="SUPFAM" id="SSF160219">
    <property type="entry name" value="AMPKBI-like"/>
    <property type="match status" value="1"/>
</dbReference>
<name>A0ABR0LM24_9PEZI</name>
<feature type="non-terminal residue" evidence="4">
    <location>
        <position position="1"/>
    </location>
</feature>
<sequence length="214" mass="22946">GGSTDPNVFSRTIAIRPGTHYLKFIVDGDMIVSPDMPTTVDFTNALVNYLEVSPTSIPSTPQASEPVEIPQPKLERRVPEGVFPPQIFPPTPKGKPAQAPSSAAPDSSLSKGLPPFSASPPKHYHPVIPQFLHDLDNPEDSPIFARATASQSTLPQPPTLPLFLAKSILNGTTPMKDDSSVLLMPNHTVLNHLATSSIRGGVLSVSGTTRYKRK</sequence>
<gene>
    <name evidence="4" type="primary">GAL83_2</name>
    <name evidence="4" type="ORF">LTR16_007835</name>
</gene>
<feature type="domain" description="Association with the SNF1 complex (ASC)" evidence="3">
    <location>
        <begin position="117"/>
        <end position="214"/>
    </location>
</feature>